<sequence>MKRKAFEILLVAVRTLKQQQNGRLPLHHAVKDKQEYRERGSTVHIITADRDEIANRMGRSWAPGATRARTAPYIIDWRLEGPPEPPRQHCLRTILYDGIELSIGSYKFITTNFTGGCCKTTPSSDGKIKSEGRPH</sequence>
<evidence type="ECO:0000313" key="2">
    <source>
        <dbReference type="Proteomes" id="UP000292052"/>
    </source>
</evidence>
<dbReference type="AlphaFoldDB" id="A0A482VA11"/>
<accession>A0A482VA11</accession>
<dbReference type="EMBL" id="QDEB01123010">
    <property type="protein sequence ID" value="RZB40032.1"/>
    <property type="molecule type" value="Genomic_DNA"/>
</dbReference>
<protein>
    <submittedName>
        <fullName evidence="1">Uncharacterized protein</fullName>
    </submittedName>
</protein>
<reference evidence="1 2" key="1">
    <citation type="submission" date="2017-03" db="EMBL/GenBank/DDBJ databases">
        <title>Genome of the blue death feigning beetle - Asbolus verrucosus.</title>
        <authorList>
            <person name="Rider S.D."/>
        </authorList>
    </citation>
    <scope>NUCLEOTIDE SEQUENCE [LARGE SCALE GENOMIC DNA]</scope>
    <source>
        <strain evidence="1">Butters</strain>
        <tissue evidence="1">Head and leg muscle</tissue>
    </source>
</reference>
<comment type="caution">
    <text evidence="1">The sequence shown here is derived from an EMBL/GenBank/DDBJ whole genome shotgun (WGS) entry which is preliminary data.</text>
</comment>
<keyword evidence="2" id="KW-1185">Reference proteome</keyword>
<organism evidence="1 2">
    <name type="scientific">Asbolus verrucosus</name>
    <name type="common">Desert ironclad beetle</name>
    <dbReference type="NCBI Taxonomy" id="1661398"/>
    <lineage>
        <taxon>Eukaryota</taxon>
        <taxon>Metazoa</taxon>
        <taxon>Ecdysozoa</taxon>
        <taxon>Arthropoda</taxon>
        <taxon>Hexapoda</taxon>
        <taxon>Insecta</taxon>
        <taxon>Pterygota</taxon>
        <taxon>Neoptera</taxon>
        <taxon>Endopterygota</taxon>
        <taxon>Coleoptera</taxon>
        <taxon>Polyphaga</taxon>
        <taxon>Cucujiformia</taxon>
        <taxon>Tenebrionidae</taxon>
        <taxon>Pimeliinae</taxon>
        <taxon>Asbolus</taxon>
    </lineage>
</organism>
<gene>
    <name evidence="1" type="ORF">BDFB_008632</name>
</gene>
<dbReference type="OrthoDB" id="6718775at2759"/>
<name>A0A482VA11_ASBVE</name>
<proteinExistence type="predicted"/>
<evidence type="ECO:0000313" key="1">
    <source>
        <dbReference type="EMBL" id="RZB40032.1"/>
    </source>
</evidence>
<dbReference type="Proteomes" id="UP000292052">
    <property type="component" value="Unassembled WGS sequence"/>
</dbReference>